<dbReference type="InterPro" id="IPR003594">
    <property type="entry name" value="HATPase_dom"/>
</dbReference>
<accession>A0A7K4HXE5</accession>
<dbReference type="NCBIfam" id="NF008298">
    <property type="entry name" value="PRK11086.1"/>
    <property type="match status" value="1"/>
</dbReference>
<dbReference type="GO" id="GO:0000155">
    <property type="term" value="F:phosphorelay sensor kinase activity"/>
    <property type="evidence" value="ECO:0007669"/>
    <property type="project" value="InterPro"/>
</dbReference>
<evidence type="ECO:0000256" key="8">
    <source>
        <dbReference type="ARBA" id="ARBA00022741"/>
    </source>
</evidence>
<feature type="transmembrane region" description="Helical" evidence="16">
    <location>
        <begin position="181"/>
        <end position="202"/>
    </location>
</feature>
<dbReference type="InterPro" id="IPR035965">
    <property type="entry name" value="PAS-like_dom_sf"/>
</dbReference>
<dbReference type="PROSITE" id="PS50109">
    <property type="entry name" value="HIS_KIN"/>
    <property type="match status" value="1"/>
</dbReference>
<dbReference type="SMART" id="SM00387">
    <property type="entry name" value="HATPase_c"/>
    <property type="match status" value="1"/>
</dbReference>
<dbReference type="InterPro" id="IPR029151">
    <property type="entry name" value="Sensor-like_sf"/>
</dbReference>
<keyword evidence="6 17" id="KW-0808">Transferase</keyword>
<dbReference type="CDD" id="cd00130">
    <property type="entry name" value="PAS"/>
    <property type="match status" value="1"/>
</dbReference>
<keyword evidence="10" id="KW-0067">ATP-binding</keyword>
<dbReference type="FunFam" id="1.10.287.130:FF:000011">
    <property type="entry name" value="Sensor histidine kinase DcuS"/>
    <property type="match status" value="1"/>
</dbReference>
<dbReference type="AlphaFoldDB" id="A0A7K4HXE5"/>
<dbReference type="GeneID" id="75059235"/>
<dbReference type="GO" id="GO:0006355">
    <property type="term" value="P:regulation of DNA-templated transcription"/>
    <property type="evidence" value="ECO:0007669"/>
    <property type="project" value="InterPro"/>
</dbReference>
<keyword evidence="4" id="KW-1003">Cell membrane</keyword>
<dbReference type="GO" id="GO:0005886">
    <property type="term" value="C:plasma membrane"/>
    <property type="evidence" value="ECO:0007669"/>
    <property type="project" value="UniProtKB-SubCell"/>
</dbReference>
<dbReference type="InterPro" id="IPR039506">
    <property type="entry name" value="SPOB_a"/>
</dbReference>
<evidence type="ECO:0000256" key="16">
    <source>
        <dbReference type="SAM" id="Phobius"/>
    </source>
</evidence>
<keyword evidence="8" id="KW-0547">Nucleotide-binding</keyword>
<dbReference type="InterPro" id="IPR033463">
    <property type="entry name" value="sCache_3"/>
</dbReference>
<dbReference type="EC" id="2.7.13.3" evidence="3"/>
<dbReference type="CDD" id="cd16915">
    <property type="entry name" value="HATPase_DpiB-CitA-like"/>
    <property type="match status" value="1"/>
</dbReference>
<gene>
    <name evidence="17" type="primary">dcuS</name>
    <name evidence="17" type="ORF">HVY52_01720</name>
</gene>
<dbReference type="SUPFAM" id="SSF55874">
    <property type="entry name" value="ATPase domain of HSP90 chaperone/DNA topoisomerase II/histidine kinase"/>
    <property type="match status" value="1"/>
</dbReference>
<organism evidence="17 18">
    <name type="scientific">Escherichia fergusonii</name>
    <dbReference type="NCBI Taxonomy" id="564"/>
    <lineage>
        <taxon>Bacteria</taxon>
        <taxon>Pseudomonadati</taxon>
        <taxon>Pseudomonadota</taxon>
        <taxon>Gammaproteobacteria</taxon>
        <taxon>Enterobacterales</taxon>
        <taxon>Enterobacteriaceae</taxon>
        <taxon>Escherichia</taxon>
    </lineage>
</organism>
<evidence type="ECO:0000256" key="12">
    <source>
        <dbReference type="ARBA" id="ARBA00023012"/>
    </source>
</evidence>
<dbReference type="FunFam" id="3.30.450.20:FF:000045">
    <property type="entry name" value="Sensor histidine kinase DcuS"/>
    <property type="match status" value="1"/>
</dbReference>
<sequence length="543" mass="60522">MRHSLPCRMLRKRPMKLGTTVMLMVSAVLFSVLLVVHLIYFSQISDMTRDALTDKALAVARSLAHSPEIRNGLQKSPTESGIQTFAEAVRKRNDLLFIVVTDMQGLRHSHPEAQRIGQPFKGDDILLALKGQENVDVNRGFLAQALRVFTPVYDENHRQIGVVAIGMELSRVAEQINNSRWSIIWSILFGMLVGLIGSLVLVKVLKRILFGLEPYEISALFEQRQAMLQSMKEGVIAVNHKGEVTLINDAAQQLLNYHTSQDDAHLSTLSHAWAQVVDLSDVLRDGISRRDEEKTVKDRLLLINTVPIRIDGEIIGAISTFRDKTEVRQLMQRLDGLVNYADALRERSHEFMNKLHVILGLLHLKCYQQLEEYILKTANNYQEEIGSLLGKIKPPEIAGFLISKISRTTDAGHSLIISNESLVPDTASEEQKAVLITVLGNLIENALEASGSQKGGEISVALHYRHGWLHCEVSDDGPGITADRISHIFEKGISTKGSERGVGLALVKQQVEGLGGSITVESEPGVFTQFFVQIPWDRERTSR</sequence>
<keyword evidence="5" id="KW-0597">Phosphoprotein</keyword>
<protein>
    <recommendedName>
        <fullName evidence="15">Sensor histidine kinase DcuS</fullName>
        <ecNumber evidence="3">2.7.13.3</ecNumber>
    </recommendedName>
</protein>
<dbReference type="Pfam" id="PF14689">
    <property type="entry name" value="SPOB_a"/>
    <property type="match status" value="1"/>
</dbReference>
<dbReference type="SUPFAM" id="SSF55890">
    <property type="entry name" value="Sporulation response regulatory protein Spo0B"/>
    <property type="match status" value="1"/>
</dbReference>
<evidence type="ECO:0000256" key="11">
    <source>
        <dbReference type="ARBA" id="ARBA00022989"/>
    </source>
</evidence>
<feature type="transmembrane region" description="Helical" evidence="16">
    <location>
        <begin position="21"/>
        <end position="41"/>
    </location>
</feature>
<comment type="function">
    <text evidence="14">Member of the two-component regulatory system DcuR/DcuS. Involved in the C4-dicarboxylate-stimulated regulation of the genes encoding the anaerobic fumarate respiratory system (frdABCD; nuoAN; dcuB; sdhCDAB; etc.). Weakly regulates the aerobic C4-dicarboxylate transporter dctA. Activates DcuR by phosphorylation.</text>
</comment>
<name>A0A7K4HXE5_ESCFE</name>
<comment type="catalytic activity">
    <reaction evidence="1">
        <text>ATP + protein L-histidine = ADP + protein N-phospho-L-histidine.</text>
        <dbReference type="EC" id="2.7.13.3"/>
    </reaction>
</comment>
<dbReference type="InterPro" id="IPR013767">
    <property type="entry name" value="PAS_fold"/>
</dbReference>
<keyword evidence="9 17" id="KW-0418">Kinase</keyword>
<keyword evidence="13 16" id="KW-0472">Membrane</keyword>
<proteinExistence type="predicted"/>
<dbReference type="Pfam" id="PF02518">
    <property type="entry name" value="HATPase_c"/>
    <property type="match status" value="1"/>
</dbReference>
<evidence type="ECO:0000256" key="5">
    <source>
        <dbReference type="ARBA" id="ARBA00022553"/>
    </source>
</evidence>
<keyword evidence="12" id="KW-0902">Two-component regulatory system</keyword>
<evidence type="ECO:0000256" key="6">
    <source>
        <dbReference type="ARBA" id="ARBA00022679"/>
    </source>
</evidence>
<keyword evidence="11 16" id="KW-1133">Transmembrane helix</keyword>
<dbReference type="Pfam" id="PF17203">
    <property type="entry name" value="sCache_3_2"/>
    <property type="match status" value="1"/>
</dbReference>
<dbReference type="Gene3D" id="1.10.287.130">
    <property type="match status" value="1"/>
</dbReference>
<dbReference type="InterPro" id="IPR016120">
    <property type="entry name" value="Sig_transdc_His_kin_SpoOB"/>
</dbReference>
<dbReference type="FunFam" id="3.30.450.20:FF:000018">
    <property type="entry name" value="Sensor histidine kinase DcuS"/>
    <property type="match status" value="1"/>
</dbReference>
<dbReference type="PANTHER" id="PTHR43547:SF10">
    <property type="entry name" value="SENSOR HISTIDINE KINASE DCUS"/>
    <property type="match status" value="1"/>
</dbReference>
<evidence type="ECO:0000256" key="3">
    <source>
        <dbReference type="ARBA" id="ARBA00012438"/>
    </source>
</evidence>
<dbReference type="RefSeq" id="WP_001216441.1">
    <property type="nucleotide sequence ID" value="NZ_AP027926.1"/>
</dbReference>
<dbReference type="InterPro" id="IPR005467">
    <property type="entry name" value="His_kinase_dom"/>
</dbReference>
<dbReference type="SUPFAM" id="SSF103190">
    <property type="entry name" value="Sensory domain-like"/>
    <property type="match status" value="1"/>
</dbReference>
<evidence type="ECO:0000256" key="7">
    <source>
        <dbReference type="ARBA" id="ARBA00022692"/>
    </source>
</evidence>
<evidence type="ECO:0000256" key="15">
    <source>
        <dbReference type="ARBA" id="ARBA00067636"/>
    </source>
</evidence>
<evidence type="ECO:0000256" key="10">
    <source>
        <dbReference type="ARBA" id="ARBA00022840"/>
    </source>
</evidence>
<dbReference type="Proteomes" id="UP000510927">
    <property type="component" value="Chromosome"/>
</dbReference>
<dbReference type="InterPro" id="IPR036890">
    <property type="entry name" value="HATPase_C_sf"/>
</dbReference>
<evidence type="ECO:0000256" key="4">
    <source>
        <dbReference type="ARBA" id="ARBA00022475"/>
    </source>
</evidence>
<dbReference type="Pfam" id="PF00989">
    <property type="entry name" value="PAS"/>
    <property type="match status" value="1"/>
</dbReference>
<evidence type="ECO:0000256" key="13">
    <source>
        <dbReference type="ARBA" id="ARBA00023136"/>
    </source>
</evidence>
<dbReference type="SUPFAM" id="SSF55785">
    <property type="entry name" value="PYP-like sensor domain (PAS domain)"/>
    <property type="match status" value="1"/>
</dbReference>
<comment type="subcellular location">
    <subcellularLocation>
        <location evidence="2">Cell membrane</location>
        <topology evidence="2">Multi-pass membrane protein</topology>
    </subcellularLocation>
</comment>
<dbReference type="Gene3D" id="3.30.450.20">
    <property type="entry name" value="PAS domain"/>
    <property type="match status" value="2"/>
</dbReference>
<evidence type="ECO:0000256" key="1">
    <source>
        <dbReference type="ARBA" id="ARBA00000085"/>
    </source>
</evidence>
<dbReference type="InterPro" id="IPR000014">
    <property type="entry name" value="PAS"/>
</dbReference>
<evidence type="ECO:0000256" key="9">
    <source>
        <dbReference type="ARBA" id="ARBA00022777"/>
    </source>
</evidence>
<dbReference type="Gene3D" id="3.30.565.10">
    <property type="entry name" value="Histidine kinase-like ATPase, C-terminal domain"/>
    <property type="match status" value="1"/>
</dbReference>
<dbReference type="PRINTS" id="PR00344">
    <property type="entry name" value="BCTRLSENSOR"/>
</dbReference>
<evidence type="ECO:0000313" key="17">
    <source>
        <dbReference type="EMBL" id="QLM98588.1"/>
    </source>
</evidence>
<dbReference type="OMA" id="HYQNGWL"/>
<dbReference type="GO" id="GO:0005524">
    <property type="term" value="F:ATP binding"/>
    <property type="evidence" value="ECO:0007669"/>
    <property type="project" value="UniProtKB-KW"/>
</dbReference>
<reference evidence="17 18" key="1">
    <citation type="submission" date="2020-06" db="EMBL/GenBank/DDBJ databases">
        <title>REHAB project genomes.</title>
        <authorList>
            <person name="Shaw L.P."/>
        </authorList>
    </citation>
    <scope>NUCLEOTIDE SEQUENCE [LARGE SCALE GENOMIC DNA]</scope>
    <source>
        <strain evidence="17 18">RHB28-C13</strain>
    </source>
</reference>
<dbReference type="PANTHER" id="PTHR43547">
    <property type="entry name" value="TWO-COMPONENT HISTIDINE KINASE"/>
    <property type="match status" value="1"/>
</dbReference>
<dbReference type="SMART" id="SM00091">
    <property type="entry name" value="PAS"/>
    <property type="match status" value="1"/>
</dbReference>
<evidence type="ECO:0000256" key="14">
    <source>
        <dbReference type="ARBA" id="ARBA00054880"/>
    </source>
</evidence>
<keyword evidence="7 16" id="KW-0812">Transmembrane</keyword>
<evidence type="ECO:0000313" key="18">
    <source>
        <dbReference type="Proteomes" id="UP000510927"/>
    </source>
</evidence>
<evidence type="ECO:0000256" key="2">
    <source>
        <dbReference type="ARBA" id="ARBA00004651"/>
    </source>
</evidence>
<dbReference type="EMBL" id="CP055675">
    <property type="protein sequence ID" value="QLM98588.1"/>
    <property type="molecule type" value="Genomic_DNA"/>
</dbReference>
<dbReference type="InterPro" id="IPR004358">
    <property type="entry name" value="Sig_transdc_His_kin-like_C"/>
</dbReference>